<feature type="compositionally biased region" description="Polar residues" evidence="1">
    <location>
        <begin position="1"/>
        <end position="12"/>
    </location>
</feature>
<dbReference type="AlphaFoldDB" id="A0A0G4M3A4"/>
<dbReference type="Proteomes" id="UP000044602">
    <property type="component" value="Unassembled WGS sequence"/>
</dbReference>
<gene>
    <name evidence="2" type="ORF">BN1708_004725</name>
</gene>
<organism evidence="2 3">
    <name type="scientific">Verticillium longisporum</name>
    <name type="common">Verticillium dahliae var. longisporum</name>
    <dbReference type="NCBI Taxonomy" id="100787"/>
    <lineage>
        <taxon>Eukaryota</taxon>
        <taxon>Fungi</taxon>
        <taxon>Dikarya</taxon>
        <taxon>Ascomycota</taxon>
        <taxon>Pezizomycotina</taxon>
        <taxon>Sordariomycetes</taxon>
        <taxon>Hypocreomycetidae</taxon>
        <taxon>Glomerellales</taxon>
        <taxon>Plectosphaerellaceae</taxon>
        <taxon>Verticillium</taxon>
    </lineage>
</organism>
<evidence type="ECO:0000313" key="2">
    <source>
        <dbReference type="EMBL" id="CRK28742.1"/>
    </source>
</evidence>
<feature type="region of interest" description="Disordered" evidence="1">
    <location>
        <begin position="1"/>
        <end position="25"/>
    </location>
</feature>
<name>A0A0G4M3A4_VERLO</name>
<evidence type="ECO:0000313" key="3">
    <source>
        <dbReference type="Proteomes" id="UP000044602"/>
    </source>
</evidence>
<keyword evidence="3" id="KW-1185">Reference proteome</keyword>
<reference evidence="2 3" key="1">
    <citation type="submission" date="2015-05" db="EMBL/GenBank/DDBJ databases">
        <authorList>
            <person name="Wang D.B."/>
            <person name="Wang M."/>
        </authorList>
    </citation>
    <scope>NUCLEOTIDE SEQUENCE [LARGE SCALE GENOMIC DNA]</scope>
    <source>
        <strain evidence="2">VL1</strain>
    </source>
</reference>
<dbReference type="EMBL" id="CVQH01020862">
    <property type="protein sequence ID" value="CRK28742.1"/>
    <property type="molecule type" value="Genomic_DNA"/>
</dbReference>
<sequence length="307" mass="33422">MRVELPSQSHIFDNSHGPRIPTDQSGICFSGLNSRDTHKRTREAAVRLVPATLIRQDRGIEDRSNGLELLALERVEELQRRPADRQRQLDLALVGDRHGFDEGRVEVAVGVGRLGAHDEELALAVRVRRDVRREAGELVLVGWLEVDGGLGVVGEVGLASGYEGLLEPGADGLAADQRELSVICREDAICLRGSEPLQILVQALLKGVLLLSPVCRVVAGAGNFDVEGWYRTILHVQPVVVTPISLLDVRFTAKNTAAVLCCRSSAEVHKVRPLDELQISPGVDVLLWAHKPSGFGVKFLKSDAGKE</sequence>
<proteinExistence type="predicted"/>
<protein>
    <submittedName>
        <fullName evidence="2">Uncharacterized protein</fullName>
    </submittedName>
</protein>
<evidence type="ECO:0000256" key="1">
    <source>
        <dbReference type="SAM" id="MobiDB-lite"/>
    </source>
</evidence>
<accession>A0A0G4M3A4</accession>